<keyword evidence="5" id="KW-0813">Transport</keyword>
<evidence type="ECO:0000259" key="6">
    <source>
        <dbReference type="PROSITE" id="PS51012"/>
    </source>
</evidence>
<name>A0A285SKF4_9BACL</name>
<sequence length="253" mass="28500">MMTTIFKTMLVTSLRDKITMFYSVIFPIALLIGLGYYFDNEDYSPRLVTGVIALSSLFWGVSGIAFQVHWQRSRGVYKLLKLTPYPTISFIFLMTAARTLLGIMINLLVLTAGVLMFDVTISIISLLGSIGIMFIGILCFTCLGFLISNFANNEGQINMISNLFFFPMIFGTDTFYSLEKAPEWVSTMGDLFPLGYYVKGLRAVLEISNESPLEMIIILVIYSVALLVLAAFTFKWESNGQLQVKKYKHRTVV</sequence>
<organism evidence="7 8">
    <name type="scientific">Ureibacillus xyleni</name>
    <dbReference type="NCBI Taxonomy" id="614648"/>
    <lineage>
        <taxon>Bacteria</taxon>
        <taxon>Bacillati</taxon>
        <taxon>Bacillota</taxon>
        <taxon>Bacilli</taxon>
        <taxon>Bacillales</taxon>
        <taxon>Caryophanaceae</taxon>
        <taxon>Ureibacillus</taxon>
    </lineage>
</organism>
<evidence type="ECO:0000256" key="2">
    <source>
        <dbReference type="ARBA" id="ARBA00022692"/>
    </source>
</evidence>
<dbReference type="InterPro" id="IPR013525">
    <property type="entry name" value="ABC2_TM"/>
</dbReference>
<feature type="transmembrane region" description="Helical" evidence="5">
    <location>
        <begin position="50"/>
        <end position="70"/>
    </location>
</feature>
<dbReference type="Proteomes" id="UP000219636">
    <property type="component" value="Unassembled WGS sequence"/>
</dbReference>
<dbReference type="OrthoDB" id="9774758at2"/>
<dbReference type="InterPro" id="IPR051784">
    <property type="entry name" value="Nod_factor_ABC_transporter"/>
</dbReference>
<dbReference type="AlphaFoldDB" id="A0A285SKF4"/>
<dbReference type="RefSeq" id="WP_097073341.1">
    <property type="nucleotide sequence ID" value="NZ_OBMQ01000005.1"/>
</dbReference>
<feature type="domain" description="ABC transmembrane type-2" evidence="6">
    <location>
        <begin position="8"/>
        <end position="237"/>
    </location>
</feature>
<evidence type="ECO:0000256" key="3">
    <source>
        <dbReference type="ARBA" id="ARBA00022989"/>
    </source>
</evidence>
<proteinExistence type="inferred from homology"/>
<evidence type="ECO:0000256" key="5">
    <source>
        <dbReference type="RuleBase" id="RU361157"/>
    </source>
</evidence>
<keyword evidence="2 5" id="KW-0812">Transmembrane</keyword>
<feature type="transmembrane region" description="Helical" evidence="5">
    <location>
        <begin position="159"/>
        <end position="178"/>
    </location>
</feature>
<comment type="subcellular location">
    <subcellularLocation>
        <location evidence="5">Cell membrane</location>
        <topology evidence="5">Multi-pass membrane protein</topology>
    </subcellularLocation>
    <subcellularLocation>
        <location evidence="1">Membrane</location>
        <topology evidence="1">Multi-pass membrane protein</topology>
    </subcellularLocation>
</comment>
<evidence type="ECO:0000256" key="1">
    <source>
        <dbReference type="ARBA" id="ARBA00004141"/>
    </source>
</evidence>
<feature type="transmembrane region" description="Helical" evidence="5">
    <location>
        <begin position="90"/>
        <end position="117"/>
    </location>
</feature>
<dbReference type="PANTHER" id="PTHR43229:SF2">
    <property type="entry name" value="NODULATION PROTEIN J"/>
    <property type="match status" value="1"/>
</dbReference>
<comment type="similarity">
    <text evidence="5">Belongs to the ABC-2 integral membrane protein family.</text>
</comment>
<evidence type="ECO:0000313" key="8">
    <source>
        <dbReference type="Proteomes" id="UP000219636"/>
    </source>
</evidence>
<keyword evidence="4 5" id="KW-0472">Membrane</keyword>
<feature type="transmembrane region" description="Helical" evidence="5">
    <location>
        <begin position="215"/>
        <end position="236"/>
    </location>
</feature>
<feature type="transmembrane region" description="Helical" evidence="5">
    <location>
        <begin position="20"/>
        <end position="38"/>
    </location>
</feature>
<keyword evidence="5" id="KW-1003">Cell membrane</keyword>
<dbReference type="PIRSF" id="PIRSF006648">
    <property type="entry name" value="DrrB"/>
    <property type="match status" value="1"/>
</dbReference>
<gene>
    <name evidence="7" type="ORF">SAMN05880501_10573</name>
</gene>
<dbReference type="GO" id="GO:0043190">
    <property type="term" value="C:ATP-binding cassette (ABC) transporter complex"/>
    <property type="evidence" value="ECO:0007669"/>
    <property type="project" value="InterPro"/>
</dbReference>
<dbReference type="GO" id="GO:0140359">
    <property type="term" value="F:ABC-type transporter activity"/>
    <property type="evidence" value="ECO:0007669"/>
    <property type="project" value="InterPro"/>
</dbReference>
<dbReference type="InterPro" id="IPR047817">
    <property type="entry name" value="ABC2_TM_bact-type"/>
</dbReference>
<keyword evidence="8" id="KW-1185">Reference proteome</keyword>
<dbReference type="InterPro" id="IPR000412">
    <property type="entry name" value="ABC_2_transport"/>
</dbReference>
<keyword evidence="3 5" id="KW-1133">Transmembrane helix</keyword>
<dbReference type="PROSITE" id="PS51012">
    <property type="entry name" value="ABC_TM2"/>
    <property type="match status" value="1"/>
</dbReference>
<dbReference type="Pfam" id="PF01061">
    <property type="entry name" value="ABC2_membrane"/>
    <property type="match status" value="1"/>
</dbReference>
<evidence type="ECO:0000313" key="7">
    <source>
        <dbReference type="EMBL" id="SOC08397.1"/>
    </source>
</evidence>
<dbReference type="EMBL" id="OBMQ01000005">
    <property type="protein sequence ID" value="SOC08397.1"/>
    <property type="molecule type" value="Genomic_DNA"/>
</dbReference>
<feature type="transmembrane region" description="Helical" evidence="5">
    <location>
        <begin position="123"/>
        <end position="147"/>
    </location>
</feature>
<accession>A0A285SKF4</accession>
<reference evidence="8" key="1">
    <citation type="submission" date="2017-08" db="EMBL/GenBank/DDBJ databases">
        <authorList>
            <person name="Varghese N."/>
            <person name="Submissions S."/>
        </authorList>
    </citation>
    <scope>NUCLEOTIDE SEQUENCE [LARGE SCALE GENOMIC DNA]</scope>
    <source>
        <strain evidence="8">JC22</strain>
    </source>
</reference>
<protein>
    <recommendedName>
        <fullName evidence="5">Transport permease protein</fullName>
    </recommendedName>
</protein>
<dbReference type="PANTHER" id="PTHR43229">
    <property type="entry name" value="NODULATION PROTEIN J"/>
    <property type="match status" value="1"/>
</dbReference>
<evidence type="ECO:0000256" key="4">
    <source>
        <dbReference type="ARBA" id="ARBA00023136"/>
    </source>
</evidence>